<name>G5GGQ4_9FIRM</name>
<keyword evidence="3" id="KW-1185">Reference proteome</keyword>
<dbReference type="RefSeq" id="WP_005539934.1">
    <property type="nucleotide sequence ID" value="NZ_JH378830.1"/>
</dbReference>
<evidence type="ECO:0000313" key="3">
    <source>
        <dbReference type="Proteomes" id="UP000003011"/>
    </source>
</evidence>
<protein>
    <submittedName>
        <fullName evidence="2">Uncharacterized protein</fullName>
    </submittedName>
</protein>
<feature type="transmembrane region" description="Helical" evidence="1">
    <location>
        <begin position="12"/>
        <end position="28"/>
    </location>
</feature>
<dbReference type="Proteomes" id="UP000003011">
    <property type="component" value="Unassembled WGS sequence"/>
</dbReference>
<keyword evidence="1" id="KW-1133">Transmembrane helix</keyword>
<feature type="transmembrane region" description="Helical" evidence="1">
    <location>
        <begin position="49"/>
        <end position="67"/>
    </location>
</feature>
<proteinExistence type="predicted"/>
<keyword evidence="1" id="KW-0472">Membrane</keyword>
<dbReference type="EMBL" id="ACZL01000013">
    <property type="protein sequence ID" value="EHI56088.1"/>
    <property type="molecule type" value="Genomic_DNA"/>
</dbReference>
<accession>G5GGQ4</accession>
<dbReference type="AlphaFoldDB" id="G5GGQ4"/>
<feature type="transmembrane region" description="Helical" evidence="1">
    <location>
        <begin position="79"/>
        <end position="96"/>
    </location>
</feature>
<evidence type="ECO:0000256" key="1">
    <source>
        <dbReference type="SAM" id="Phobius"/>
    </source>
</evidence>
<evidence type="ECO:0000313" key="2">
    <source>
        <dbReference type="EMBL" id="EHI56088.1"/>
    </source>
</evidence>
<comment type="caution">
    <text evidence="2">The sequence shown here is derived from an EMBL/GenBank/DDBJ whole genome shotgun (WGS) entry which is preliminary data.</text>
</comment>
<gene>
    <name evidence="2" type="ORF">HMPREF9333_00744</name>
</gene>
<organism evidence="2 3">
    <name type="scientific">Johnsonella ignava ATCC 51276</name>
    <dbReference type="NCBI Taxonomy" id="679200"/>
    <lineage>
        <taxon>Bacteria</taxon>
        <taxon>Bacillati</taxon>
        <taxon>Bacillota</taxon>
        <taxon>Clostridia</taxon>
        <taxon>Lachnospirales</taxon>
        <taxon>Lachnospiraceae</taxon>
        <taxon>Johnsonella</taxon>
    </lineage>
</organism>
<dbReference type="HOGENOM" id="CLU_2287715_0_0_9"/>
<reference evidence="2 3" key="1">
    <citation type="submission" date="2011-08" db="EMBL/GenBank/DDBJ databases">
        <title>The Genome Sequence of Johnsonella ignava ATCC 51276.</title>
        <authorList>
            <consortium name="The Broad Institute Genome Sequencing Platform"/>
            <person name="Earl A."/>
            <person name="Ward D."/>
            <person name="Feldgarden M."/>
            <person name="Gevers D."/>
            <person name="Izard J."/>
            <person name="Blanton J.M."/>
            <person name="Baranova O.V."/>
            <person name="Dewhirst F.E."/>
            <person name="Young S.K."/>
            <person name="Zeng Q."/>
            <person name="Gargeya S."/>
            <person name="Fitzgerald M."/>
            <person name="Haas B."/>
            <person name="Abouelleil A."/>
            <person name="Alvarado L."/>
            <person name="Arachchi H.M."/>
            <person name="Berlin A."/>
            <person name="Brown A."/>
            <person name="Chapman S.B."/>
            <person name="Chen Z."/>
            <person name="Dunbar C."/>
            <person name="Freedman E."/>
            <person name="Gearin G."/>
            <person name="Gellesch M."/>
            <person name="Goldberg J."/>
            <person name="Griggs A."/>
            <person name="Gujja S."/>
            <person name="Heiman D."/>
            <person name="Howarth C."/>
            <person name="Larson L."/>
            <person name="Lui A."/>
            <person name="MacDonald P.J.P."/>
            <person name="Montmayeur A."/>
            <person name="Murphy C."/>
            <person name="Neiman D."/>
            <person name="Pearson M."/>
            <person name="Priest M."/>
            <person name="Roberts A."/>
            <person name="Saif S."/>
            <person name="Shea T."/>
            <person name="Shenoy N."/>
            <person name="Sisk P."/>
            <person name="Stolte C."/>
            <person name="Sykes S."/>
            <person name="Wortman J."/>
            <person name="Nusbaum C."/>
            <person name="Birren B."/>
        </authorList>
    </citation>
    <scope>NUCLEOTIDE SEQUENCE [LARGE SCALE GENOMIC DNA]</scope>
    <source>
        <strain evidence="2 3">ATCC 51276</strain>
    </source>
</reference>
<sequence length="101" mass="11959">MDDFEKKYFSLLQSLIINFLFLIFIIWIDGKIKELSHNDLYSKARIDDMIYHSNIIFWGGIGMYNLLRLNAWLKENNEVYNLGNYIITILILAYAIKLAGY</sequence>
<keyword evidence="1" id="KW-0812">Transmembrane</keyword>